<evidence type="ECO:0000313" key="1">
    <source>
        <dbReference type="EMBL" id="KAL0937551.1"/>
    </source>
</evidence>
<protein>
    <submittedName>
        <fullName evidence="1">Actin cortical patch protein</fullName>
    </submittedName>
</protein>
<proteinExistence type="predicted"/>
<keyword evidence="2" id="KW-1185">Reference proteome</keyword>
<dbReference type="EMBL" id="VUJX02000004">
    <property type="protein sequence ID" value="KAL0937551.1"/>
    <property type="molecule type" value="Genomic_DNA"/>
</dbReference>
<comment type="caution">
    <text evidence="1">The sequence shown here is derived from an EMBL/GenBank/DDBJ whole genome shotgun (WGS) entry which is preliminary data.</text>
</comment>
<organism evidence="1 2">
    <name type="scientific">Colletotrichum truncatum</name>
    <name type="common">Anthracnose fungus</name>
    <name type="synonym">Colletotrichum capsici</name>
    <dbReference type="NCBI Taxonomy" id="5467"/>
    <lineage>
        <taxon>Eukaryota</taxon>
        <taxon>Fungi</taxon>
        <taxon>Dikarya</taxon>
        <taxon>Ascomycota</taxon>
        <taxon>Pezizomycotina</taxon>
        <taxon>Sordariomycetes</taxon>
        <taxon>Hypocreomycetidae</taxon>
        <taxon>Glomerellales</taxon>
        <taxon>Glomerellaceae</taxon>
        <taxon>Colletotrichum</taxon>
        <taxon>Colletotrichum truncatum species complex</taxon>
    </lineage>
</organism>
<reference evidence="1 2" key="1">
    <citation type="journal article" date="2020" name="Phytopathology">
        <title>Genome Sequence Resources of Colletotrichum truncatum, C. plurivorum, C. musicola, and C. sojae: Four Species Pathogenic to Soybean (Glycine max).</title>
        <authorList>
            <person name="Rogerio F."/>
            <person name="Boufleur T.R."/>
            <person name="Ciampi-Guillardi M."/>
            <person name="Sukno S.A."/>
            <person name="Thon M.R."/>
            <person name="Massola Junior N.S."/>
            <person name="Baroncelli R."/>
        </authorList>
    </citation>
    <scope>NUCLEOTIDE SEQUENCE [LARGE SCALE GENOMIC DNA]</scope>
    <source>
        <strain evidence="1 2">CMES1059</strain>
    </source>
</reference>
<sequence>MKLTPIKVRGKRGKAATSKATSTQKPPQKRPSRLAARLATKRRSLIELNLPLEILERIFIFSENLNFPRASPYLGRMLSGRSTLVNLIIAAFHATWDCWFGVDKRTIKTVLKRSTTNESRSLSQLENFPELFPGDPELQSAVLASPWINVDIIFQARQIWAWRFARDRWYSHTHASLKDEEPDDNKPLDSPHDRSGGFGHFDSKDCFEYDWLLYGLDGAKPPLGFYVDVHPKATIPDDLITGPWTPEQQRLLFWLRRGGAKIQSETQTWETLRTGLQNAVTHRNPGSLDGRLMQTLLLLDDFFPSQTLDERQSLWPVDVLEEEHAKVENLVSARERSSAGPLYELTELERRMFNYHRREVDLLTSRLSRYDRMTPHSMMAVGLITRPRNH</sequence>
<dbReference type="Proteomes" id="UP000805649">
    <property type="component" value="Unassembled WGS sequence"/>
</dbReference>
<evidence type="ECO:0000313" key="2">
    <source>
        <dbReference type="Proteomes" id="UP000805649"/>
    </source>
</evidence>
<gene>
    <name evidence="1" type="ORF">CTRU02_207282</name>
</gene>
<name>A0ACC3Z0E3_COLTU</name>
<accession>A0ACC3Z0E3</accession>